<dbReference type="RefSeq" id="WP_146684071.1">
    <property type="nucleotide sequence ID" value="NZ_CP019646.1"/>
</dbReference>
<keyword evidence="2" id="KW-0812">Transmembrane</keyword>
<accession>A0A1Q2MHV4</accession>
<gene>
    <name evidence="3" type="ORF">SMSP2_02256</name>
</gene>
<dbReference type="STRING" id="1851148.SMSP2_02256"/>
<dbReference type="Gene3D" id="2.60.450.10">
    <property type="entry name" value="Lipopolysaccharide (LPS) transport protein A like domain"/>
    <property type="match status" value="2"/>
</dbReference>
<feature type="region of interest" description="Disordered" evidence="1">
    <location>
        <begin position="637"/>
        <end position="665"/>
    </location>
</feature>
<feature type="region of interest" description="Disordered" evidence="1">
    <location>
        <begin position="285"/>
        <end position="306"/>
    </location>
</feature>
<evidence type="ECO:0000256" key="2">
    <source>
        <dbReference type="SAM" id="Phobius"/>
    </source>
</evidence>
<feature type="transmembrane region" description="Helical" evidence="2">
    <location>
        <begin position="7"/>
        <end position="27"/>
    </location>
</feature>
<proteinExistence type="predicted"/>
<dbReference type="KEGG" id="pbas:SMSP2_02256"/>
<sequence>MAGTRKIAVFSITLVIAAAVFIVYLLFFGGAEGIKIDQPQTDQLKENNIDELFETEGVDREGEVKIGQTDISEYKMFDESGNLTRRFGFSGITQKKDGEWLVEKPFIEVYEKDFVLMLGSMKGRVIVDIVGGHVFPSDASLYDGVEIVFEPRGEDKSRRCVIEMDDIRYYSDSSEFRTDGKVSVTSAQASIKGRGMTLIYNDLKKRIRLLRIDKLSEAVLQYARQDISSGADNSEKEDSAAKSGKDAAAELYQCSIYNDVTIKDGTNSISARQILVTNLHFFETGDSSAEDSDEQSSEQQTPPQDTTKIVITANGGLELKPIETQQPAPAELTRQIKFEGEPVVVYQQESPIVQSGAITYDIDRETLLIDPSTVNEQVKFSFSDENTKSLLSSRGQIFWDRAGSLARIEGPGTVRAVRTAAQDDYELKFKDSISVYFDPDYKPRESDRPVLKRIEIHNGFELAFGDDLNDSVKADKASVYFDDGLISSIDISDNVRLSYLSGKLETKQARVDFKRDFTGTTVPVNVQATGLTTMSFVDKDASTPVVMTAPEVNYDPAEQIAIAKGPVKLLYYPGAEFAQSGFTQPAQITARDRLEFHRLDNTAVLVGEVHASGTRETDQYNESYSFKGDKLSIQFSRRPAAMTESDDSGKPDQSEKTPATGSGREVVKKLELTGNRVYFNTQRKYSTGREVKLRLESASMDYDGIKDVITASGRGQIQLSNLGGDSSSAAPLPGGSLSLGRPCYALIERFNQLRWDIGRGRIDAHTDQELIHMAYVPLDNEGKPMPANHIDAGRVSVSIEQAPETGPVIKNFTADNSVIYKEDGGHQFFGESIFYDENDRLLKVAGSENNPCIFDNNFVDGIVYNIDTGDYKFRVVESGGFSGTGITPGRQGN</sequence>
<dbReference type="EMBL" id="CP019646">
    <property type="protein sequence ID" value="AQQ71877.1"/>
    <property type="molecule type" value="Genomic_DNA"/>
</dbReference>
<keyword evidence="2" id="KW-1133">Transmembrane helix</keyword>
<evidence type="ECO:0000313" key="4">
    <source>
        <dbReference type="Proteomes" id="UP000188181"/>
    </source>
</evidence>
<feature type="compositionally biased region" description="Low complexity" evidence="1">
    <location>
        <begin position="297"/>
        <end position="306"/>
    </location>
</feature>
<keyword evidence="4" id="KW-1185">Reference proteome</keyword>
<organism evidence="3 4">
    <name type="scientific">Limihaloglobus sulfuriphilus</name>
    <dbReference type="NCBI Taxonomy" id="1851148"/>
    <lineage>
        <taxon>Bacteria</taxon>
        <taxon>Pseudomonadati</taxon>
        <taxon>Planctomycetota</taxon>
        <taxon>Phycisphaerae</taxon>
        <taxon>Sedimentisphaerales</taxon>
        <taxon>Sedimentisphaeraceae</taxon>
        <taxon>Limihaloglobus</taxon>
    </lineage>
</organism>
<evidence type="ECO:0000313" key="3">
    <source>
        <dbReference type="EMBL" id="AQQ71877.1"/>
    </source>
</evidence>
<dbReference type="Proteomes" id="UP000188181">
    <property type="component" value="Chromosome"/>
</dbReference>
<evidence type="ECO:0000256" key="1">
    <source>
        <dbReference type="SAM" id="MobiDB-lite"/>
    </source>
</evidence>
<keyword evidence="2" id="KW-0472">Membrane</keyword>
<protein>
    <submittedName>
        <fullName evidence="3">Lipopolysaccharide-assembly protein, LptC-related</fullName>
    </submittedName>
</protein>
<dbReference type="AlphaFoldDB" id="A0A1Q2MHV4"/>
<name>A0A1Q2MHV4_9BACT</name>
<reference evidence="4" key="1">
    <citation type="submission" date="2017-02" db="EMBL/GenBank/DDBJ databases">
        <title>Comparative genomics and description of representatives of a novel lineage of planctomycetes thriving in anoxic sediments.</title>
        <authorList>
            <person name="Spring S."/>
            <person name="Bunk B."/>
            <person name="Sproer C."/>
        </authorList>
    </citation>
    <scope>NUCLEOTIDE SEQUENCE [LARGE SCALE GENOMIC DNA]</scope>
    <source>
        <strain evidence="4">SM-Chi-D1</strain>
    </source>
</reference>